<organism evidence="1 2">
    <name type="scientific">Diphasiastrum complanatum</name>
    <name type="common">Issler's clubmoss</name>
    <name type="synonym">Lycopodium complanatum</name>
    <dbReference type="NCBI Taxonomy" id="34168"/>
    <lineage>
        <taxon>Eukaryota</taxon>
        <taxon>Viridiplantae</taxon>
        <taxon>Streptophyta</taxon>
        <taxon>Embryophyta</taxon>
        <taxon>Tracheophyta</taxon>
        <taxon>Lycopodiopsida</taxon>
        <taxon>Lycopodiales</taxon>
        <taxon>Lycopodiaceae</taxon>
        <taxon>Lycopodioideae</taxon>
        <taxon>Diphasiastrum</taxon>
    </lineage>
</organism>
<comment type="caution">
    <text evidence="1">The sequence shown here is derived from an EMBL/GenBank/DDBJ whole genome shotgun (WGS) entry which is preliminary data.</text>
</comment>
<evidence type="ECO:0000313" key="2">
    <source>
        <dbReference type="Proteomes" id="UP001162992"/>
    </source>
</evidence>
<evidence type="ECO:0000313" key="1">
    <source>
        <dbReference type="EMBL" id="KAJ7558480.1"/>
    </source>
</evidence>
<proteinExistence type="predicted"/>
<dbReference type="Proteomes" id="UP001162992">
    <property type="component" value="Chromosome 4"/>
</dbReference>
<dbReference type="EMBL" id="CM055095">
    <property type="protein sequence ID" value="KAJ7558480.1"/>
    <property type="molecule type" value="Genomic_DNA"/>
</dbReference>
<reference evidence="2" key="1">
    <citation type="journal article" date="2024" name="Proc. Natl. Acad. Sci. U.S.A.">
        <title>Extraordinary preservation of gene collinearity over three hundred million years revealed in homosporous lycophytes.</title>
        <authorList>
            <person name="Li C."/>
            <person name="Wickell D."/>
            <person name="Kuo L.Y."/>
            <person name="Chen X."/>
            <person name="Nie B."/>
            <person name="Liao X."/>
            <person name="Peng D."/>
            <person name="Ji J."/>
            <person name="Jenkins J."/>
            <person name="Williams M."/>
            <person name="Shu S."/>
            <person name="Plott C."/>
            <person name="Barry K."/>
            <person name="Rajasekar S."/>
            <person name="Grimwood J."/>
            <person name="Han X."/>
            <person name="Sun S."/>
            <person name="Hou Z."/>
            <person name="He W."/>
            <person name="Dai G."/>
            <person name="Sun C."/>
            <person name="Schmutz J."/>
            <person name="Leebens-Mack J.H."/>
            <person name="Li F.W."/>
            <person name="Wang L."/>
        </authorList>
    </citation>
    <scope>NUCLEOTIDE SEQUENCE [LARGE SCALE GENOMIC DNA]</scope>
    <source>
        <strain evidence="2">cv. PW_Plant_1</strain>
    </source>
</reference>
<sequence>MTMPFRCYEKHIPASLGFCHLLRKPPILKLESISAKIIEQLNIQKRFFYKTYKTVKHNGSEDTHKYCREHLMQTVTITLQEIRTDYYSTVATFHLHFQVKVLFPKCRML</sequence>
<name>A0ACC2DW29_DIPCM</name>
<gene>
    <name evidence="1" type="ORF">O6H91_04G041400</name>
</gene>
<keyword evidence="2" id="KW-1185">Reference proteome</keyword>
<protein>
    <submittedName>
        <fullName evidence="1">Uncharacterized protein</fullName>
    </submittedName>
</protein>
<accession>A0ACC2DW29</accession>